<keyword evidence="2" id="KW-1185">Reference proteome</keyword>
<dbReference type="AlphaFoldDB" id="A0A4R6JI33"/>
<protein>
    <submittedName>
        <fullName evidence="1">Uncharacterized protein</fullName>
    </submittedName>
</protein>
<comment type="caution">
    <text evidence="1">The sequence shown here is derived from an EMBL/GenBank/DDBJ whole genome shotgun (WGS) entry which is preliminary data.</text>
</comment>
<evidence type="ECO:0000313" key="2">
    <source>
        <dbReference type="Proteomes" id="UP000295388"/>
    </source>
</evidence>
<accession>A0A4R6JI33</accession>
<evidence type="ECO:0000313" key="1">
    <source>
        <dbReference type="EMBL" id="TDO34741.1"/>
    </source>
</evidence>
<organism evidence="1 2">
    <name type="scientific">Kribbella caucasensis</name>
    <dbReference type="NCBI Taxonomy" id="2512215"/>
    <lineage>
        <taxon>Bacteria</taxon>
        <taxon>Bacillati</taxon>
        <taxon>Actinomycetota</taxon>
        <taxon>Actinomycetes</taxon>
        <taxon>Propionibacteriales</taxon>
        <taxon>Kribbellaceae</taxon>
        <taxon>Kribbella</taxon>
    </lineage>
</organism>
<reference evidence="1 2" key="1">
    <citation type="submission" date="2019-03" db="EMBL/GenBank/DDBJ databases">
        <title>Genomic Encyclopedia of Type Strains, Phase III (KMG-III): the genomes of soil and plant-associated and newly described type strains.</title>
        <authorList>
            <person name="Whitman W."/>
        </authorList>
    </citation>
    <scope>NUCLEOTIDE SEQUENCE [LARGE SCALE GENOMIC DNA]</scope>
    <source>
        <strain evidence="1 2">VKM Ac-2527</strain>
    </source>
</reference>
<dbReference type="Proteomes" id="UP000295388">
    <property type="component" value="Unassembled WGS sequence"/>
</dbReference>
<dbReference type="EMBL" id="SNWQ01000026">
    <property type="protein sequence ID" value="TDO34741.1"/>
    <property type="molecule type" value="Genomic_DNA"/>
</dbReference>
<sequence>MVFDVVVSRQRKYQSVVLPRVEKWAAAGDPSLARLAQSEVRAEQFGLQRTEPVTLQTVAANLLAFCRDQGLSEDEGCRAWADGVQDLEHAPKLDPIVGGVSGIGPALFAYMRMRCGSDALKPDLRVAGTLRKLGFDVPGDEHSILVVARAAAAELGVSLLVLDQLLWGRDG</sequence>
<gene>
    <name evidence="1" type="ORF">EV643_126101</name>
</gene>
<name>A0A4R6JI33_9ACTN</name>
<proteinExistence type="predicted"/>